<dbReference type="PANTHER" id="PTHR10088">
    <property type="entry name" value="GLUCOKINASE REGULATORY PROTEIN"/>
    <property type="match status" value="1"/>
</dbReference>
<dbReference type="GO" id="GO:0016835">
    <property type="term" value="F:carbon-oxygen lyase activity"/>
    <property type="evidence" value="ECO:0007669"/>
    <property type="project" value="InterPro"/>
</dbReference>
<dbReference type="Pfam" id="PF13580">
    <property type="entry name" value="SIS_2"/>
    <property type="match status" value="1"/>
</dbReference>
<reference evidence="4" key="1">
    <citation type="submission" date="2020-09" db="EMBL/GenBank/DDBJ databases">
        <title>Genome seq and assembly of Tianweitania sp.</title>
        <authorList>
            <person name="Chhetri G."/>
        </authorList>
    </citation>
    <scope>NUCLEOTIDE SEQUENCE</scope>
    <source>
        <strain evidence="4">Rool2</strain>
    </source>
</reference>
<dbReference type="CDD" id="cd05007">
    <property type="entry name" value="SIS_Etherase"/>
    <property type="match status" value="1"/>
</dbReference>
<dbReference type="GO" id="GO:0097367">
    <property type="term" value="F:carbohydrate derivative binding"/>
    <property type="evidence" value="ECO:0007669"/>
    <property type="project" value="InterPro"/>
</dbReference>
<dbReference type="Gene3D" id="1.10.8.1080">
    <property type="match status" value="1"/>
</dbReference>
<dbReference type="RefSeq" id="WP_188164937.1">
    <property type="nucleotide sequence ID" value="NZ_JACVVX010000003.1"/>
</dbReference>
<dbReference type="GO" id="GO:0009254">
    <property type="term" value="P:peptidoglycan turnover"/>
    <property type="evidence" value="ECO:0007669"/>
    <property type="project" value="TreeGrafter"/>
</dbReference>
<dbReference type="Proteomes" id="UP000643405">
    <property type="component" value="Unassembled WGS sequence"/>
</dbReference>
<dbReference type="EMBL" id="JACVVX010000003">
    <property type="protein sequence ID" value="MBD0415528.1"/>
    <property type="molecule type" value="Genomic_DNA"/>
</dbReference>
<accession>A0A8J6U275</accession>
<gene>
    <name evidence="4" type="ORF">ICI42_12735</name>
</gene>
<evidence type="ECO:0000256" key="2">
    <source>
        <dbReference type="ARBA" id="ARBA00023277"/>
    </source>
</evidence>
<dbReference type="AlphaFoldDB" id="A0A8J6U275"/>
<dbReference type="SUPFAM" id="SSF53697">
    <property type="entry name" value="SIS domain"/>
    <property type="match status" value="1"/>
</dbReference>
<dbReference type="InterPro" id="IPR001347">
    <property type="entry name" value="SIS_dom"/>
</dbReference>
<evidence type="ECO:0000259" key="3">
    <source>
        <dbReference type="PROSITE" id="PS51464"/>
    </source>
</evidence>
<evidence type="ECO:0000313" key="4">
    <source>
        <dbReference type="EMBL" id="MBD0415528.1"/>
    </source>
</evidence>
<dbReference type="InterPro" id="IPR005488">
    <property type="entry name" value="Etherase_MurQ"/>
</dbReference>
<dbReference type="NCBIfam" id="NF003915">
    <property type="entry name" value="PRK05441.1"/>
    <property type="match status" value="1"/>
</dbReference>
<sequence>MSRIATEAKNGMADGIDALEARDVLAILASAQQQAAGVVDDASDSIATAADLVAETIRAGGKLVYVGAGSSGLMAMADALELPGTYGIPSEQIVVLLAGGIPSLNSLPGAPEDDIDLAARDAAVIAAGDCVLCVSASGSTPYAVAIADIARERGARLVAMANNANARLFQGADAAILLQTPPEVVAGSTRMGAGTAQKIAFNMLSTLAAIKLGHVHDGHMVNLIADNDKLRKRAARTVSEIAGVDDATAAQALAEAGGSVKIAVLLAAGASDTAAAQAALDSSGQALRGALAEIKDTTGFRKHA</sequence>
<keyword evidence="5" id="KW-1185">Reference proteome</keyword>
<evidence type="ECO:0000313" key="5">
    <source>
        <dbReference type="Proteomes" id="UP000643405"/>
    </source>
</evidence>
<keyword evidence="2" id="KW-0119">Carbohydrate metabolism</keyword>
<organism evidence="4 5">
    <name type="scientific">Oryzicola mucosus</name>
    <dbReference type="NCBI Taxonomy" id="2767425"/>
    <lineage>
        <taxon>Bacteria</taxon>
        <taxon>Pseudomonadati</taxon>
        <taxon>Pseudomonadota</taxon>
        <taxon>Alphaproteobacteria</taxon>
        <taxon>Hyphomicrobiales</taxon>
        <taxon>Phyllobacteriaceae</taxon>
        <taxon>Oryzicola</taxon>
    </lineage>
</organism>
<keyword evidence="1" id="KW-0456">Lyase</keyword>
<dbReference type="GO" id="GO:0016803">
    <property type="term" value="F:ether hydrolase activity"/>
    <property type="evidence" value="ECO:0007669"/>
    <property type="project" value="TreeGrafter"/>
</dbReference>
<dbReference type="Gene3D" id="3.40.50.10490">
    <property type="entry name" value="Glucose-6-phosphate isomerase like protein, domain 1"/>
    <property type="match status" value="1"/>
</dbReference>
<dbReference type="GO" id="GO:0046348">
    <property type="term" value="P:amino sugar catabolic process"/>
    <property type="evidence" value="ECO:0007669"/>
    <property type="project" value="InterPro"/>
</dbReference>
<comment type="caution">
    <text evidence="4">The sequence shown here is derived from an EMBL/GenBank/DDBJ whole genome shotgun (WGS) entry which is preliminary data.</text>
</comment>
<evidence type="ECO:0000256" key="1">
    <source>
        <dbReference type="ARBA" id="ARBA00023239"/>
    </source>
</evidence>
<proteinExistence type="predicted"/>
<dbReference type="InterPro" id="IPR046348">
    <property type="entry name" value="SIS_dom_sf"/>
</dbReference>
<dbReference type="PANTHER" id="PTHR10088:SF4">
    <property type="entry name" value="GLUCOKINASE REGULATORY PROTEIN"/>
    <property type="match status" value="1"/>
</dbReference>
<dbReference type="InterPro" id="IPR040190">
    <property type="entry name" value="MURQ/GCKR"/>
</dbReference>
<dbReference type="PROSITE" id="PS51464">
    <property type="entry name" value="SIS"/>
    <property type="match status" value="1"/>
</dbReference>
<feature type="domain" description="SIS" evidence="3">
    <location>
        <begin position="53"/>
        <end position="214"/>
    </location>
</feature>
<protein>
    <submittedName>
        <fullName evidence="4">N-acetylmuramic acid 6-phosphate etherase</fullName>
    </submittedName>
</protein>
<name>A0A8J6U275_9HYPH</name>